<dbReference type="Pfam" id="PF26606">
    <property type="entry name" value="SCO4848"/>
    <property type="match status" value="1"/>
</dbReference>
<evidence type="ECO:0000313" key="3">
    <source>
        <dbReference type="Proteomes" id="UP000003111"/>
    </source>
</evidence>
<dbReference type="EMBL" id="ACLF03000002">
    <property type="protein sequence ID" value="EFQ84487.1"/>
    <property type="molecule type" value="Genomic_DNA"/>
</dbReference>
<dbReference type="Proteomes" id="UP000003111">
    <property type="component" value="Unassembled WGS sequence"/>
</dbReference>
<keyword evidence="1" id="KW-1133">Transmembrane helix</keyword>
<dbReference type="InterPro" id="IPR058061">
    <property type="entry name" value="SCO4848-like"/>
</dbReference>
<reference evidence="2" key="1">
    <citation type="submission" date="2010-08" db="EMBL/GenBank/DDBJ databases">
        <authorList>
            <person name="Muzny D."/>
            <person name="Qin X."/>
            <person name="Buhay C."/>
            <person name="Dugan-Rocha S."/>
            <person name="Ding Y."/>
            <person name="Chen G."/>
            <person name="Hawes A."/>
            <person name="Holder M."/>
            <person name="Jhangiani S."/>
            <person name="Johnson A."/>
            <person name="Khan Z."/>
            <person name="Li Z."/>
            <person name="Liu W."/>
            <person name="Liu X."/>
            <person name="Perez L."/>
            <person name="Shen H."/>
            <person name="Wang Q."/>
            <person name="Watt J."/>
            <person name="Xi L."/>
            <person name="Xin Y."/>
            <person name="Zhou J."/>
            <person name="Deng J."/>
            <person name="Jiang H."/>
            <person name="Liu Y."/>
            <person name="Qu J."/>
            <person name="Song X.-Z."/>
            <person name="Zhang L."/>
            <person name="Villasana D."/>
            <person name="Johnson A."/>
            <person name="Liu J."/>
            <person name="Liyanage D."/>
            <person name="Lorensuhewa L."/>
            <person name="Robinson T."/>
            <person name="Song A."/>
            <person name="Song B.-B."/>
            <person name="Dinh H."/>
            <person name="Thornton R."/>
            <person name="Coyle M."/>
            <person name="Francisco L."/>
            <person name="Jackson L."/>
            <person name="Javaid M."/>
            <person name="Korchina V."/>
            <person name="Kovar C."/>
            <person name="Mata R."/>
            <person name="Mathew T."/>
            <person name="Ngo R."/>
            <person name="Nguyen L."/>
            <person name="Nguyen N."/>
            <person name="Okwuonu G."/>
            <person name="Ongeri F."/>
            <person name="Pham C."/>
            <person name="Simmons D."/>
            <person name="Wilczek-Boney K."/>
            <person name="Hale W."/>
            <person name="Jakkamsetti A."/>
            <person name="Pham P."/>
            <person name="Ruth R."/>
            <person name="San Lucas F."/>
            <person name="Warren J."/>
            <person name="Zhang J."/>
            <person name="Zhao Z."/>
            <person name="Zhou C."/>
            <person name="Zhu D."/>
            <person name="Lee S."/>
            <person name="Bess C."/>
            <person name="Blankenburg K."/>
            <person name="Forbes L."/>
            <person name="Fu Q."/>
            <person name="Gubbala S."/>
            <person name="Hirani K."/>
            <person name="Jayaseelan J.C."/>
            <person name="Lara F."/>
            <person name="Munidasa M."/>
            <person name="Palculict T."/>
            <person name="Patil S."/>
            <person name="Pu L.-L."/>
            <person name="Saada N."/>
            <person name="Tang L."/>
            <person name="Weissenberger G."/>
            <person name="Zhu Y."/>
            <person name="Hemphill L."/>
            <person name="Shang Y."/>
            <person name="Youmans B."/>
            <person name="Ayvaz T."/>
            <person name="Ross M."/>
            <person name="Santibanez J."/>
            <person name="Aqrawi P."/>
            <person name="Gross S."/>
            <person name="Joshi V."/>
            <person name="Fowler G."/>
            <person name="Nazareth L."/>
            <person name="Reid J."/>
            <person name="Worley K."/>
            <person name="Petrosino J."/>
            <person name="Highlander S."/>
            <person name="Gibbs R."/>
        </authorList>
    </citation>
    <scope>NUCLEOTIDE SEQUENCE [LARGE SCALE GENOMIC DNA]</scope>
    <source>
        <strain evidence="2">DSM 15272</strain>
    </source>
</reference>
<dbReference type="AlphaFoldDB" id="E2S8I2"/>
<keyword evidence="3" id="KW-1185">Reference proteome</keyword>
<proteinExistence type="predicted"/>
<protein>
    <submittedName>
        <fullName evidence="2">Uncharacterized protein</fullName>
    </submittedName>
</protein>
<sequence length="82" mass="8886">MISRTSARLLLVAGVFNIVIWPRFAKAIVDDERAWSGQAWSSAPTSFLWVHAVLIGTAITLGVVVLVIGWRAHRTAPSTVSS</sequence>
<accession>E2S8I2</accession>
<keyword evidence="1" id="KW-0812">Transmembrane</keyword>
<gene>
    <name evidence="2" type="ORF">HMPREF0063_10339</name>
</gene>
<keyword evidence="1" id="KW-0472">Membrane</keyword>
<dbReference type="RefSeq" id="WP_007079219.1">
    <property type="nucleotide sequence ID" value="NZ_CM001024.1"/>
</dbReference>
<organism evidence="2 3">
    <name type="scientific">Aeromicrobium marinum DSM 15272</name>
    <dbReference type="NCBI Taxonomy" id="585531"/>
    <lineage>
        <taxon>Bacteria</taxon>
        <taxon>Bacillati</taxon>
        <taxon>Actinomycetota</taxon>
        <taxon>Actinomycetes</taxon>
        <taxon>Propionibacteriales</taxon>
        <taxon>Nocardioidaceae</taxon>
        <taxon>Aeromicrobium</taxon>
    </lineage>
</organism>
<feature type="transmembrane region" description="Helical" evidence="1">
    <location>
        <begin position="49"/>
        <end position="70"/>
    </location>
</feature>
<dbReference type="NCBIfam" id="NF046117">
    <property type="entry name" value="SCO4848_fam"/>
    <property type="match status" value="1"/>
</dbReference>
<dbReference type="HOGENOM" id="CLU_168335_1_1_11"/>
<evidence type="ECO:0000256" key="1">
    <source>
        <dbReference type="SAM" id="Phobius"/>
    </source>
</evidence>
<evidence type="ECO:0000313" key="2">
    <source>
        <dbReference type="EMBL" id="EFQ84487.1"/>
    </source>
</evidence>
<name>E2S8I2_9ACTN</name>
<comment type="caution">
    <text evidence="2">The sequence shown here is derived from an EMBL/GenBank/DDBJ whole genome shotgun (WGS) entry which is preliminary data.</text>
</comment>
<dbReference type="OrthoDB" id="4954985at2"/>
<dbReference type="eggNOG" id="ENOG5033I19">
    <property type="taxonomic scope" value="Bacteria"/>
</dbReference>
<dbReference type="STRING" id="585531.HMPREF0063_10339"/>